<protein>
    <submittedName>
        <fullName evidence="1">ATP-binding protein</fullName>
    </submittedName>
</protein>
<dbReference type="RefSeq" id="WP_027312190.1">
    <property type="nucleotide sequence ID" value="NZ_JAUESS010000001.1"/>
</dbReference>
<dbReference type="SUPFAM" id="SSF52540">
    <property type="entry name" value="P-loop containing nucleoside triphosphate hydrolases"/>
    <property type="match status" value="1"/>
</dbReference>
<evidence type="ECO:0000313" key="2">
    <source>
        <dbReference type="Proteomes" id="UP001589628"/>
    </source>
</evidence>
<dbReference type="InterPro" id="IPR008533">
    <property type="entry name" value="DUF815"/>
</dbReference>
<gene>
    <name evidence="1" type="ORF">ACFFLH_11240</name>
</gene>
<dbReference type="EMBL" id="JBHLZN010000003">
    <property type="protein sequence ID" value="MFB9886991.1"/>
    <property type="molecule type" value="Genomic_DNA"/>
</dbReference>
<evidence type="ECO:0000313" key="1">
    <source>
        <dbReference type="EMBL" id="MFB9886991.1"/>
    </source>
</evidence>
<sequence>MHSNSHSIDWQHTLAAIWRPQRQALRPVRRLDPIRLEQLLGIERQKQAMLDNTARFLRGQESNHALLWGARGTGKSSLLKALLNHFAAEGLRMIQVDKDDLLWLPEIVDQLEDATPYRFIIFCDDLSFEAGDASYKPLKTLLDGSLELPPEHIRIYASSNRRHLVPEQQSDNLGTQVVDTELHYGDAVEDKLALSDRFGLWLSFYPPSWDAYLAIVDQLFHDYQGDRAELHAAAKRFAMGRASHSGRTARQFFQSYRTHN</sequence>
<dbReference type="Gene3D" id="3.40.50.300">
    <property type="entry name" value="P-loop containing nucleotide triphosphate hydrolases"/>
    <property type="match status" value="1"/>
</dbReference>
<keyword evidence="2" id="KW-1185">Reference proteome</keyword>
<dbReference type="Pfam" id="PF05673">
    <property type="entry name" value="DUF815"/>
    <property type="match status" value="1"/>
</dbReference>
<dbReference type="GO" id="GO:0005524">
    <property type="term" value="F:ATP binding"/>
    <property type="evidence" value="ECO:0007669"/>
    <property type="project" value="UniProtKB-KW"/>
</dbReference>
<proteinExistence type="predicted"/>
<dbReference type="PANTHER" id="PTHR42935">
    <property type="entry name" value="SLR0930 PROTEIN"/>
    <property type="match status" value="1"/>
</dbReference>
<dbReference type="InterPro" id="IPR027417">
    <property type="entry name" value="P-loop_NTPase"/>
</dbReference>
<keyword evidence="1" id="KW-0067">ATP-binding</keyword>
<organism evidence="1 2">
    <name type="scientific">Balneatrix alpica</name>
    <dbReference type="NCBI Taxonomy" id="75684"/>
    <lineage>
        <taxon>Bacteria</taxon>
        <taxon>Pseudomonadati</taxon>
        <taxon>Pseudomonadota</taxon>
        <taxon>Gammaproteobacteria</taxon>
        <taxon>Oceanospirillales</taxon>
        <taxon>Balneatrichaceae</taxon>
        <taxon>Balneatrix</taxon>
    </lineage>
</organism>
<keyword evidence="1" id="KW-0547">Nucleotide-binding</keyword>
<dbReference type="PANTHER" id="PTHR42935:SF1">
    <property type="entry name" value="SLR0930 PROTEIN"/>
    <property type="match status" value="1"/>
</dbReference>
<reference evidence="1 2" key="1">
    <citation type="submission" date="2024-09" db="EMBL/GenBank/DDBJ databases">
        <authorList>
            <person name="Sun Q."/>
            <person name="Mori K."/>
        </authorList>
    </citation>
    <scope>NUCLEOTIDE SEQUENCE [LARGE SCALE GENOMIC DNA]</scope>
    <source>
        <strain evidence="1 2">ATCC 51285</strain>
    </source>
</reference>
<accession>A0ABV5ZCL2</accession>
<comment type="caution">
    <text evidence="1">The sequence shown here is derived from an EMBL/GenBank/DDBJ whole genome shotgun (WGS) entry which is preliminary data.</text>
</comment>
<name>A0ABV5ZCL2_9GAMM</name>
<dbReference type="Proteomes" id="UP001589628">
    <property type="component" value="Unassembled WGS sequence"/>
</dbReference>
<dbReference type="CDD" id="cd01983">
    <property type="entry name" value="SIMIBI"/>
    <property type="match status" value="1"/>
</dbReference>